<comment type="caution">
    <text evidence="1">The sequence shown here is derived from an EMBL/GenBank/DDBJ whole genome shotgun (WGS) entry which is preliminary data.</text>
</comment>
<dbReference type="Proteomes" id="UP000265520">
    <property type="component" value="Unassembled WGS sequence"/>
</dbReference>
<protein>
    <submittedName>
        <fullName evidence="1">Uncharacterized protein</fullName>
    </submittedName>
</protein>
<evidence type="ECO:0000313" key="1">
    <source>
        <dbReference type="EMBL" id="MCI74416.1"/>
    </source>
</evidence>
<accession>A0A392UPN6</accession>
<name>A0A392UPN6_9FABA</name>
<evidence type="ECO:0000313" key="2">
    <source>
        <dbReference type="Proteomes" id="UP000265520"/>
    </source>
</evidence>
<proteinExistence type="predicted"/>
<feature type="non-terminal residue" evidence="1">
    <location>
        <position position="44"/>
    </location>
</feature>
<dbReference type="EMBL" id="LXQA010860518">
    <property type="protein sequence ID" value="MCI74416.1"/>
    <property type="molecule type" value="Genomic_DNA"/>
</dbReference>
<reference evidence="1 2" key="1">
    <citation type="journal article" date="2018" name="Front. Plant Sci.">
        <title>Red Clover (Trifolium pratense) and Zigzag Clover (T. medium) - A Picture of Genomic Similarities and Differences.</title>
        <authorList>
            <person name="Dluhosova J."/>
            <person name="Istvanek J."/>
            <person name="Nedelnik J."/>
            <person name="Repkova J."/>
        </authorList>
    </citation>
    <scope>NUCLEOTIDE SEQUENCE [LARGE SCALE GENOMIC DNA]</scope>
    <source>
        <strain evidence="2">cv. 10/8</strain>
        <tissue evidence="1">Leaf</tissue>
    </source>
</reference>
<organism evidence="1 2">
    <name type="scientific">Trifolium medium</name>
    <dbReference type="NCBI Taxonomy" id="97028"/>
    <lineage>
        <taxon>Eukaryota</taxon>
        <taxon>Viridiplantae</taxon>
        <taxon>Streptophyta</taxon>
        <taxon>Embryophyta</taxon>
        <taxon>Tracheophyta</taxon>
        <taxon>Spermatophyta</taxon>
        <taxon>Magnoliopsida</taxon>
        <taxon>eudicotyledons</taxon>
        <taxon>Gunneridae</taxon>
        <taxon>Pentapetalae</taxon>
        <taxon>rosids</taxon>
        <taxon>fabids</taxon>
        <taxon>Fabales</taxon>
        <taxon>Fabaceae</taxon>
        <taxon>Papilionoideae</taxon>
        <taxon>50 kb inversion clade</taxon>
        <taxon>NPAAA clade</taxon>
        <taxon>Hologalegina</taxon>
        <taxon>IRL clade</taxon>
        <taxon>Trifolieae</taxon>
        <taxon>Trifolium</taxon>
    </lineage>
</organism>
<keyword evidence="2" id="KW-1185">Reference proteome</keyword>
<dbReference type="AlphaFoldDB" id="A0A392UPN6"/>
<sequence>MTSKSTLIESALVLDLATSWPKSPSARHYEPELLLVQRANDSAR</sequence>